<comment type="caution">
    <text evidence="1">The sequence shown here is derived from an EMBL/GenBank/DDBJ whole genome shotgun (WGS) entry which is preliminary data.</text>
</comment>
<sequence length="607" mass="71324">MPTRVNPNLAMFITNLRSKKEDQKTEEITKTCNDMAKAGNNQTLSNMLKYLYLAVNEYKIDPFKFINACAMPDRKIKRIGYLGAQMLDEKYIIMMINTIQKDLRSIDTRSLALTYLGNCSYQNESFSELKNYICLHNGRDRHYNKTVLVYKYLNNTNISFIGNSEGILYIKLQMAINEFHKSNTAITYISETELNFLTSAFLNTKNHHLKIKLLQLYNCFPNFKNEELFKIIEKDVIHVGMLKKSRLEIALSIEACRYLYRQGYQNSRVNAFLFRLIESRIENLVYFGLKLAGEYNIYESIALEKIFKLGLHVDICLDTLLKLINSENAHAIYKRKAESELYMEACEVSQDKINEIWLEVIKRMFEVVEENFRVMLYEENPEICHTLHVSHHLSENGMSLLFEKVKTFIEIKYFELIYQIVENLKLDIRVYSTIFSQHLKILIDEENCDTLPLIQHICALMLEKGDFSYNRDLIMEAYDEIFLRKAKFISVFNETISFFNFILDKKIINLGEKIFIEYSFTDMLQINDKYDIPNDMGSSDTIILNICYDPVKIQDIIINDTLNIINDRKSGIKKCICYELPKKEIYEISFLVNGDYMTENIFLYNTS</sequence>
<evidence type="ECO:0000313" key="1">
    <source>
        <dbReference type="EMBL" id="KAF7683122.1"/>
    </source>
</evidence>
<accession>A0ABQ7HY79</accession>
<organism evidence="1 2">
    <name type="scientific">Astathelohania contejeani</name>
    <dbReference type="NCBI Taxonomy" id="164912"/>
    <lineage>
        <taxon>Eukaryota</taxon>
        <taxon>Fungi</taxon>
        <taxon>Fungi incertae sedis</taxon>
        <taxon>Microsporidia</taxon>
        <taxon>Astathelohaniidae</taxon>
        <taxon>Astathelohania</taxon>
    </lineage>
</organism>
<proteinExistence type="predicted"/>
<name>A0ABQ7HY79_9MICR</name>
<dbReference type="Gene3D" id="1.25.10.10">
    <property type="entry name" value="Leucine-rich Repeat Variant"/>
    <property type="match status" value="1"/>
</dbReference>
<keyword evidence="2" id="KW-1185">Reference proteome</keyword>
<reference evidence="1 2" key="1">
    <citation type="submission" date="2019-01" db="EMBL/GenBank/DDBJ databases">
        <title>Genomes sequencing and comparative genomics of infectious freshwater microsporidia, Cucumispora dikerogammari and Thelohania contejeani.</title>
        <authorList>
            <person name="Cormier A."/>
            <person name="Giraud I."/>
            <person name="Wattier R."/>
            <person name="Teixeira M."/>
            <person name="Grandjean F."/>
            <person name="Rigaud T."/>
            <person name="Cordaux R."/>
        </authorList>
    </citation>
    <scope>NUCLEOTIDE SEQUENCE [LARGE SCALE GENOMIC DNA]</scope>
    <source>
        <strain evidence="1">T1</strain>
        <tissue evidence="1">Spores</tissue>
    </source>
</reference>
<evidence type="ECO:0008006" key="3">
    <source>
        <dbReference type="Google" id="ProtNLM"/>
    </source>
</evidence>
<dbReference type="Proteomes" id="UP001516464">
    <property type="component" value="Unassembled WGS sequence"/>
</dbReference>
<protein>
    <recommendedName>
        <fullName evidence="3">Clathrin/coatomer adaptor adaptin-like N-terminal domain-containing protein</fullName>
    </recommendedName>
</protein>
<dbReference type="EMBL" id="SBIQ01000127">
    <property type="protein sequence ID" value="KAF7683122.1"/>
    <property type="molecule type" value="Genomic_DNA"/>
</dbReference>
<dbReference type="InterPro" id="IPR011989">
    <property type="entry name" value="ARM-like"/>
</dbReference>
<gene>
    <name evidence="1" type="ORF">TCON_1670</name>
</gene>
<evidence type="ECO:0000313" key="2">
    <source>
        <dbReference type="Proteomes" id="UP001516464"/>
    </source>
</evidence>